<reference evidence="2" key="1">
    <citation type="submission" date="2020-08" db="EMBL/GenBank/DDBJ databases">
        <title>Genetic structure, function and evolution of capsule biosynthesis loci in Vibrio parahaemolyticus.</title>
        <authorList>
            <person name="Li L."/>
            <person name="Bian S."/>
        </authorList>
    </citation>
    <scope>NUCLEOTIDE SEQUENCE</scope>
    <source>
        <strain evidence="2">VP38</strain>
    </source>
</reference>
<feature type="transmembrane region" description="Helical" evidence="1">
    <location>
        <begin position="12"/>
        <end position="32"/>
    </location>
</feature>
<feature type="transmembrane region" description="Helical" evidence="1">
    <location>
        <begin position="364"/>
        <end position="388"/>
    </location>
</feature>
<feature type="transmembrane region" description="Helical" evidence="1">
    <location>
        <begin position="38"/>
        <end position="61"/>
    </location>
</feature>
<feature type="transmembrane region" description="Helical" evidence="1">
    <location>
        <begin position="153"/>
        <end position="173"/>
    </location>
</feature>
<feature type="transmembrane region" description="Helical" evidence="1">
    <location>
        <begin position="337"/>
        <end position="358"/>
    </location>
</feature>
<gene>
    <name evidence="2" type="ORF">VP38_00030</name>
</gene>
<proteinExistence type="predicted"/>
<feature type="transmembrane region" description="Helical" evidence="1">
    <location>
        <begin position="204"/>
        <end position="231"/>
    </location>
</feature>
<name>A0A7M3VJ42_VIBPH</name>
<sequence>MFSSFSKLFSYSLISSLITFSSSFFLAYFYSPGDFGEFSLYFAIANILSGFLFMRADFLVAKRKELEKYAYSLLIYSTILALFISLPFILLFSEFIKGITIIVWSSAIALSSLATYMCIRRGLENLIGYMRLANAVSISLLQIVFSFSSANNGLIFGSLIGVIISHTIPFLYLRKKNYGLLSFKKTFGILKRNFKYSFPSTMSWLFDAVLLSLIPVVINIKYGAVIAGYYVFADRVIKSPVSVLTSTLSPIIVGCVSKGSVTSSRILKLILMYALIVLMLSVVSYYFFGDIIGYAVIYLWGSKWDESSTIISLVIIYHLLYMYNVSTMYIYHHYRSVNIYITIQFLFMVGVVSIFFFSSVNWKMAIEFVIGLFFVVFFTNLISQIYLLKRGGDERLS</sequence>
<keyword evidence="1" id="KW-1133">Transmembrane helix</keyword>
<protein>
    <recommendedName>
        <fullName evidence="3">Polysaccharide biosynthesis protein</fullName>
    </recommendedName>
</protein>
<evidence type="ECO:0008006" key="3">
    <source>
        <dbReference type="Google" id="ProtNLM"/>
    </source>
</evidence>
<keyword evidence="1" id="KW-0812">Transmembrane</keyword>
<feature type="transmembrane region" description="Helical" evidence="1">
    <location>
        <begin position="73"/>
        <end position="92"/>
    </location>
</feature>
<organism evidence="2">
    <name type="scientific">Vibrio parahaemolyticus</name>
    <dbReference type="NCBI Taxonomy" id="670"/>
    <lineage>
        <taxon>Bacteria</taxon>
        <taxon>Pseudomonadati</taxon>
        <taxon>Pseudomonadota</taxon>
        <taxon>Gammaproteobacteria</taxon>
        <taxon>Vibrionales</taxon>
        <taxon>Vibrionaceae</taxon>
        <taxon>Vibrio</taxon>
    </lineage>
</organism>
<dbReference type="EMBL" id="MT898025">
    <property type="protein sequence ID" value="QOS15473.1"/>
    <property type="molecule type" value="Genomic_DNA"/>
</dbReference>
<feature type="transmembrane region" description="Helical" evidence="1">
    <location>
        <begin position="98"/>
        <end position="119"/>
    </location>
</feature>
<dbReference type="AlphaFoldDB" id="A0A7M3VJ42"/>
<evidence type="ECO:0000256" key="1">
    <source>
        <dbReference type="SAM" id="Phobius"/>
    </source>
</evidence>
<keyword evidence="1" id="KW-0472">Membrane</keyword>
<feature type="transmembrane region" description="Helical" evidence="1">
    <location>
        <begin position="269"/>
        <end position="288"/>
    </location>
</feature>
<feature type="transmembrane region" description="Helical" evidence="1">
    <location>
        <begin position="308"/>
        <end position="325"/>
    </location>
</feature>
<evidence type="ECO:0000313" key="2">
    <source>
        <dbReference type="EMBL" id="QOS15473.1"/>
    </source>
</evidence>
<accession>A0A7M3VJ42</accession>